<evidence type="ECO:0000256" key="3">
    <source>
        <dbReference type="ARBA" id="ARBA00007078"/>
    </source>
</evidence>
<feature type="active site" description="Proton donor/acceptor" evidence="16">
    <location>
        <position position="554"/>
    </location>
</feature>
<keyword evidence="7 15" id="KW-0479">Metal-binding</keyword>
<keyword evidence="12 15" id="KW-0030">Aminoacyl-tRNA synthetase</keyword>
<dbReference type="EC" id="6.1.1.5" evidence="15"/>
<keyword evidence="6 15" id="KW-0436">Ligase</keyword>
<organism evidence="20 21">
    <name type="scientific">Candidatus Nealsonbacteria bacterium RIFCSPHIGHO2_01_FULL_43_31</name>
    <dbReference type="NCBI Taxonomy" id="1801665"/>
    <lineage>
        <taxon>Bacteria</taxon>
        <taxon>Candidatus Nealsoniibacteriota</taxon>
    </lineage>
</organism>
<keyword evidence="11 15" id="KW-0648">Protein biosynthesis</keyword>
<feature type="domain" description="Aminoacyl-tRNA synthetase class Ia" evidence="18">
    <location>
        <begin position="658"/>
        <end position="790"/>
    </location>
</feature>
<evidence type="ECO:0000259" key="19">
    <source>
        <dbReference type="Pfam" id="PF08264"/>
    </source>
</evidence>
<feature type="active site" description="Tele-phosphohistidine intermediate" evidence="16">
    <location>
        <position position="478"/>
    </location>
</feature>
<evidence type="ECO:0000256" key="16">
    <source>
        <dbReference type="PIRSR" id="PIRSR613078-1"/>
    </source>
</evidence>
<dbReference type="PANTHER" id="PTHR42780:SF1">
    <property type="entry name" value="ISOLEUCINE--TRNA LIGASE, CYTOPLASMIC"/>
    <property type="match status" value="1"/>
</dbReference>
<keyword evidence="5 15" id="KW-0963">Cytoplasm</keyword>
<feature type="binding site" evidence="17">
    <location>
        <position position="530"/>
    </location>
    <ligand>
        <name>substrate</name>
    </ligand>
</feature>
<evidence type="ECO:0000313" key="20">
    <source>
        <dbReference type="EMBL" id="OGZ20442.1"/>
    </source>
</evidence>
<dbReference type="CDD" id="cd07067">
    <property type="entry name" value="HP_PGM_like"/>
    <property type="match status" value="1"/>
</dbReference>
<dbReference type="Gene3D" id="3.40.50.1240">
    <property type="entry name" value="Phosphoglycerate mutase-like"/>
    <property type="match status" value="1"/>
</dbReference>
<comment type="subunit">
    <text evidence="4 15">Monomer.</text>
</comment>
<dbReference type="SUPFAM" id="SSF52374">
    <property type="entry name" value="Nucleotidylyl transferase"/>
    <property type="match status" value="1"/>
</dbReference>
<evidence type="ECO:0000256" key="13">
    <source>
        <dbReference type="ARBA" id="ARBA00025217"/>
    </source>
</evidence>
<dbReference type="InterPro" id="IPR009080">
    <property type="entry name" value="tRNAsynth_Ia_anticodon-bd"/>
</dbReference>
<comment type="cofactor">
    <cofactor evidence="1 15">
        <name>Zn(2+)</name>
        <dbReference type="ChEBI" id="CHEBI:29105"/>
    </cofactor>
</comment>
<comment type="catalytic activity">
    <reaction evidence="14 15">
        <text>tRNA(Ile) + L-isoleucine + ATP = L-isoleucyl-tRNA(Ile) + AMP + diphosphate</text>
        <dbReference type="Rhea" id="RHEA:11060"/>
        <dbReference type="Rhea" id="RHEA-COMP:9666"/>
        <dbReference type="Rhea" id="RHEA-COMP:9695"/>
        <dbReference type="ChEBI" id="CHEBI:30616"/>
        <dbReference type="ChEBI" id="CHEBI:33019"/>
        <dbReference type="ChEBI" id="CHEBI:58045"/>
        <dbReference type="ChEBI" id="CHEBI:78442"/>
        <dbReference type="ChEBI" id="CHEBI:78528"/>
        <dbReference type="ChEBI" id="CHEBI:456215"/>
        <dbReference type="EC" id="6.1.1.5"/>
    </reaction>
</comment>
<dbReference type="Pfam" id="PF00300">
    <property type="entry name" value="His_Phos_1"/>
    <property type="match status" value="1"/>
</dbReference>
<dbReference type="Proteomes" id="UP000178721">
    <property type="component" value="Unassembled WGS sequence"/>
</dbReference>
<comment type="subcellular location">
    <subcellularLocation>
        <location evidence="2 15">Cytoplasm</location>
    </subcellularLocation>
</comment>
<evidence type="ECO:0000313" key="21">
    <source>
        <dbReference type="Proteomes" id="UP000178721"/>
    </source>
</evidence>
<comment type="caution">
    <text evidence="20">The sequence shown here is derived from an EMBL/GenBank/DDBJ whole genome shotgun (WGS) entry which is preliminary data.</text>
</comment>
<evidence type="ECO:0000256" key="9">
    <source>
        <dbReference type="ARBA" id="ARBA00022833"/>
    </source>
</evidence>
<gene>
    <name evidence="15" type="primary">ileS</name>
    <name evidence="20" type="ORF">A2654_00660</name>
</gene>
<dbReference type="GO" id="GO:0006428">
    <property type="term" value="P:isoleucyl-tRNA aminoacylation"/>
    <property type="evidence" value="ECO:0007669"/>
    <property type="project" value="UniProtKB-UniRule"/>
</dbReference>
<protein>
    <recommendedName>
        <fullName evidence="15">Isoleucine--tRNA ligase</fullName>
        <ecNumber evidence="15">6.1.1.5</ecNumber>
    </recommendedName>
    <alternativeName>
        <fullName evidence="15">Isoleucyl-tRNA synthetase</fullName>
        <shortName evidence="15">IleRS</shortName>
    </alternativeName>
</protein>
<dbReference type="AlphaFoldDB" id="A0A1G2E463"/>
<comment type="similarity">
    <text evidence="3 15">Belongs to the class-I aminoacyl-tRNA synthetase family. IleS type 2 subfamily.</text>
</comment>
<comment type="function">
    <text evidence="13 15">Catalyzes the attachment of isoleucine to tRNA(Ile). As IleRS can inadvertently accommodate and process structurally similar amino acids such as valine, to avoid such errors it has two additional distinct tRNA(Ile)-dependent editing activities. One activity is designated as 'pretransfer' editing and involves the hydrolysis of activated Val-AMP. The other activity is designated 'posttransfer' editing and involves deacylation of mischarged Val-tRNA(Ile).</text>
</comment>
<dbReference type="Pfam" id="PF19302">
    <property type="entry name" value="DUF5915"/>
    <property type="match status" value="1"/>
</dbReference>
<evidence type="ECO:0000256" key="7">
    <source>
        <dbReference type="ARBA" id="ARBA00022723"/>
    </source>
</evidence>
<dbReference type="InterPro" id="IPR033709">
    <property type="entry name" value="Anticodon_Ile_ABEc"/>
</dbReference>
<feature type="short sequence motif" description="'HIGH' region" evidence="15">
    <location>
        <begin position="42"/>
        <end position="52"/>
    </location>
</feature>
<accession>A0A1G2E463</accession>
<dbReference type="InterPro" id="IPR013155">
    <property type="entry name" value="M/V/L/I-tRNA-synth_anticd-bd"/>
</dbReference>
<dbReference type="PRINTS" id="PR00984">
    <property type="entry name" value="TRNASYNTHILE"/>
</dbReference>
<dbReference type="PANTHER" id="PTHR42780">
    <property type="entry name" value="SOLEUCYL-TRNA SYNTHETASE"/>
    <property type="match status" value="1"/>
</dbReference>
<keyword evidence="10 15" id="KW-0067">ATP-binding</keyword>
<proteinExistence type="inferred from homology"/>
<evidence type="ECO:0000256" key="8">
    <source>
        <dbReference type="ARBA" id="ARBA00022741"/>
    </source>
</evidence>
<dbReference type="SUPFAM" id="SSF47323">
    <property type="entry name" value="Anticodon-binding domain of a subclass of class I aminoacyl-tRNA synthetases"/>
    <property type="match status" value="1"/>
</dbReference>
<dbReference type="InterPro" id="IPR014729">
    <property type="entry name" value="Rossmann-like_a/b/a_fold"/>
</dbReference>
<evidence type="ECO:0000256" key="4">
    <source>
        <dbReference type="ARBA" id="ARBA00011245"/>
    </source>
</evidence>
<evidence type="ECO:0000256" key="5">
    <source>
        <dbReference type="ARBA" id="ARBA00022490"/>
    </source>
</evidence>
<evidence type="ECO:0000256" key="1">
    <source>
        <dbReference type="ARBA" id="ARBA00001947"/>
    </source>
</evidence>
<dbReference type="GO" id="GO:0002161">
    <property type="term" value="F:aminoacyl-tRNA deacylase activity"/>
    <property type="evidence" value="ECO:0007669"/>
    <property type="project" value="InterPro"/>
</dbReference>
<keyword evidence="9 15" id="KW-0862">Zinc</keyword>
<dbReference type="Gene3D" id="3.40.50.620">
    <property type="entry name" value="HUPs"/>
    <property type="match status" value="2"/>
</dbReference>
<evidence type="ECO:0000256" key="12">
    <source>
        <dbReference type="ARBA" id="ARBA00023146"/>
    </source>
</evidence>
<dbReference type="Pfam" id="PF00133">
    <property type="entry name" value="tRNA-synt_1"/>
    <property type="match status" value="2"/>
</dbReference>
<dbReference type="Gene3D" id="3.90.740.10">
    <property type="entry name" value="Valyl/Leucyl/Isoleucyl-tRNA synthetase, editing domain"/>
    <property type="match status" value="1"/>
</dbReference>
<evidence type="ECO:0000256" key="11">
    <source>
        <dbReference type="ARBA" id="ARBA00022917"/>
    </source>
</evidence>
<dbReference type="GO" id="GO:0000049">
    <property type="term" value="F:tRNA binding"/>
    <property type="evidence" value="ECO:0007669"/>
    <property type="project" value="InterPro"/>
</dbReference>
<dbReference type="InterPro" id="IPR009008">
    <property type="entry name" value="Val/Leu/Ile-tRNA-synth_edit"/>
</dbReference>
<feature type="domain" description="Aminoacyl-tRNA synthetase class Ia" evidence="18">
    <location>
        <begin position="12"/>
        <end position="453"/>
    </location>
</feature>
<feature type="binding site" evidence="15">
    <location>
        <position position="762"/>
    </location>
    <ligand>
        <name>ATP</name>
        <dbReference type="ChEBI" id="CHEBI:30616"/>
    </ligand>
</feature>
<dbReference type="InterPro" id="IPR002301">
    <property type="entry name" value="Ile-tRNA-ligase"/>
</dbReference>
<evidence type="ECO:0000256" key="14">
    <source>
        <dbReference type="ARBA" id="ARBA00048359"/>
    </source>
</evidence>
<comment type="domain">
    <text evidence="15">IleRS has two distinct active sites: one for aminoacylation and one for editing. The misactivated valine is translocated from the active site to the editing site, which sterically excludes the correctly activated isoleucine. The single editing site contains two valyl binding pockets, one specific for each substrate (Val-AMP or Val-tRNA(Ile)).</text>
</comment>
<evidence type="ECO:0000259" key="18">
    <source>
        <dbReference type="Pfam" id="PF00133"/>
    </source>
</evidence>
<feature type="domain" description="Methionyl/Valyl/Leucyl/Isoleucyl-tRNA synthetase anticodon-binding" evidence="19">
    <location>
        <begin position="844"/>
        <end position="984"/>
    </location>
</feature>
<dbReference type="EMBL" id="MHMA01000012">
    <property type="protein sequence ID" value="OGZ20442.1"/>
    <property type="molecule type" value="Genomic_DNA"/>
</dbReference>
<evidence type="ECO:0000256" key="15">
    <source>
        <dbReference type="HAMAP-Rule" id="MF_02003"/>
    </source>
</evidence>
<dbReference type="Gene3D" id="1.10.730.10">
    <property type="entry name" value="Isoleucyl-tRNA Synthetase, Domain 1"/>
    <property type="match status" value="1"/>
</dbReference>
<dbReference type="Pfam" id="PF08264">
    <property type="entry name" value="Anticodon_1"/>
    <property type="match status" value="1"/>
</dbReference>
<dbReference type="InterPro" id="IPR023586">
    <property type="entry name" value="Ile-tRNA-ligase_type2"/>
</dbReference>
<dbReference type="FunFam" id="3.40.50.620:FF:000063">
    <property type="entry name" value="Isoleucine--tRNA ligase"/>
    <property type="match status" value="1"/>
</dbReference>
<keyword evidence="8 15" id="KW-0547">Nucleotide-binding</keyword>
<evidence type="ECO:0000256" key="6">
    <source>
        <dbReference type="ARBA" id="ARBA00022598"/>
    </source>
</evidence>
<sequence length="1116" mass="129080">METIFPNLEKKILGDWKKNKVFEKSIKQRAKARDFVFYEGPPTANGKPGIHHVLARTYKDIICRYKTMRGLRVLRKAGWDTHGLPVELEVEKKLGLKNKKDIEKYGIAEFNKKCRESVWQYKDDWEKLTERIGFWLDMEHPYITYENDYIEKVWGVIKQIYQKGLLYKDYKVVPYCPRCGTPLSSHEVAQGYKKIKERSVYVKFEIAPKTYLLVWTTTPWTLPGNVAVAVNPKITYIKAQVGNEIFVLTKERAAVLGEGYKIIEEFKGDKLLGLKYKRPFGEDIGSRVIAADFVSIEDGTGLVHIAPAFGEDDMQVGKKNNLPIILNVDEEGKYKKDVSLWAGMFVKDADPLIIKNLQERGLLFKEELYEHDYPFCWRCGSALLYYAKESWFINMQKVKSALIKNNKLINWVPAHLKEGRFGEWLREVKDWAFSRERYWGTPLPVWQCQTCSHREIIGGKKDLISQNFSDNHYYFLRHGHSLRQVKKVSCCWPEPFECPLTDEGKKQVALVAKDLKKEKIDLIFSSDLLRTKQTAEIVAKESGLTIIYDERLREFNVGVFNGQDPKKSWEYVGGGINIFEKRLPQGESWNDLKKRTYEFLKEVNKKYAGKNILIISHEAVLTVLETTLLGLSKEELFAWREKNSLAVSGWRETIFKNLPYNEKMELDFHKPYIDEVKFYCPKCKGVMQRVPELIDVWFDSGSMPFASDTKFPADYICEAIDQTRGWFYTLLAIATLLGHDAPYKNVISLGHVLDEKGEKMSKSKGNVVNPWDMIEKYGIDAVRWYFYTVNQPGDSKLFSEKELAESLRKFIMIYWNSFVFYQTYTESGHAMSNVRHRMSNNVLDKWIISRLNSSIQEATQKLDKYDVTGAARAIEDFAVNDLSLWYIRRSRKRFLEAQNTLSLSLSTLSKLTAPFIPFLSEEIFKKLGKARTSSSVHLEDWPKVDLKLINKKLEQEMVKVREVVALALAERAKAGIKVRQPLQELQITDKISKDLLGLIKEEVNVKKINFGKELKLDIKITPELKEEGTVREIIRQIQEMRKKAGLKPQDKILIQYAAPAELVKILEKNKKTILTETKAEVFELAEAGSPLATAPGEVTIDEQKLCLYLTTKNRSR</sequence>
<evidence type="ECO:0000256" key="17">
    <source>
        <dbReference type="PIRSR" id="PIRSR613078-2"/>
    </source>
</evidence>
<dbReference type="SUPFAM" id="SSF53254">
    <property type="entry name" value="Phosphoglycerate mutase-like"/>
    <property type="match status" value="1"/>
</dbReference>
<dbReference type="InterPro" id="IPR013078">
    <property type="entry name" value="His_Pase_superF_clade-1"/>
</dbReference>
<evidence type="ECO:0000256" key="2">
    <source>
        <dbReference type="ARBA" id="ARBA00004496"/>
    </source>
</evidence>
<dbReference type="HAMAP" id="MF_02003">
    <property type="entry name" value="Ile_tRNA_synth_type2"/>
    <property type="match status" value="1"/>
</dbReference>
<dbReference type="GO" id="GO:0005524">
    <property type="term" value="F:ATP binding"/>
    <property type="evidence" value="ECO:0007669"/>
    <property type="project" value="UniProtKB-UniRule"/>
</dbReference>
<dbReference type="InterPro" id="IPR002300">
    <property type="entry name" value="aa-tRNA-synth_Ia"/>
</dbReference>
<reference evidence="20 21" key="1">
    <citation type="journal article" date="2016" name="Nat. Commun.">
        <title>Thousands of microbial genomes shed light on interconnected biogeochemical processes in an aquifer system.</title>
        <authorList>
            <person name="Anantharaman K."/>
            <person name="Brown C.T."/>
            <person name="Hug L.A."/>
            <person name="Sharon I."/>
            <person name="Castelle C.J."/>
            <person name="Probst A.J."/>
            <person name="Thomas B.C."/>
            <person name="Singh A."/>
            <person name="Wilkins M.J."/>
            <person name="Karaoz U."/>
            <person name="Brodie E.L."/>
            <person name="Williams K.H."/>
            <person name="Hubbard S.S."/>
            <person name="Banfield J.F."/>
        </authorList>
    </citation>
    <scope>NUCLEOTIDE SEQUENCE [LARGE SCALE GENOMIC DNA]</scope>
</reference>
<dbReference type="SMART" id="SM00855">
    <property type="entry name" value="PGAM"/>
    <property type="match status" value="1"/>
</dbReference>
<evidence type="ECO:0000256" key="10">
    <source>
        <dbReference type="ARBA" id="ARBA00022840"/>
    </source>
</evidence>
<dbReference type="SUPFAM" id="SSF50677">
    <property type="entry name" value="ValRS/IleRS/LeuRS editing domain"/>
    <property type="match status" value="1"/>
</dbReference>
<name>A0A1G2E463_9BACT</name>
<dbReference type="GO" id="GO:0005737">
    <property type="term" value="C:cytoplasm"/>
    <property type="evidence" value="ECO:0007669"/>
    <property type="project" value="UniProtKB-SubCell"/>
</dbReference>
<dbReference type="InterPro" id="IPR029033">
    <property type="entry name" value="His_PPase_superfam"/>
</dbReference>
<dbReference type="CDD" id="cd07961">
    <property type="entry name" value="Anticodon_Ia_Ile_ABEc"/>
    <property type="match status" value="1"/>
</dbReference>
<dbReference type="GO" id="GO:0004822">
    <property type="term" value="F:isoleucine-tRNA ligase activity"/>
    <property type="evidence" value="ECO:0007669"/>
    <property type="project" value="UniProtKB-UniRule"/>
</dbReference>
<feature type="short sequence motif" description="'KMSKS' region" evidence="15">
    <location>
        <begin position="759"/>
        <end position="763"/>
    </location>
</feature>
<dbReference type="GO" id="GO:0008270">
    <property type="term" value="F:zinc ion binding"/>
    <property type="evidence" value="ECO:0007669"/>
    <property type="project" value="UniProtKB-UniRule"/>
</dbReference>